<gene>
    <name evidence="2" type="ORF">PG999_012356</name>
</gene>
<sequence>MKFTAALLALVAQSYALESLSQDVEDIPSCAHAALASAMTKEGCKITDISSETFDCMCRHMTPIVVDMVHAVSTDCSTEFASAIGHVCGVWRSNGYLSTTASDLPQATSILAKELGAVATGTAASGSPTATTSKAAAASAVVRPAVQYLGAAIAAVVVL</sequence>
<keyword evidence="3" id="KW-1185">Reference proteome</keyword>
<evidence type="ECO:0000313" key="3">
    <source>
        <dbReference type="Proteomes" id="UP001392437"/>
    </source>
</evidence>
<protein>
    <submittedName>
        <fullName evidence="2">Extracellular membrane protein- CFEM domain protein</fullName>
    </submittedName>
</protein>
<organism evidence="2 3">
    <name type="scientific">Apiospora kogelbergensis</name>
    <dbReference type="NCBI Taxonomy" id="1337665"/>
    <lineage>
        <taxon>Eukaryota</taxon>
        <taxon>Fungi</taxon>
        <taxon>Dikarya</taxon>
        <taxon>Ascomycota</taxon>
        <taxon>Pezizomycotina</taxon>
        <taxon>Sordariomycetes</taxon>
        <taxon>Xylariomycetidae</taxon>
        <taxon>Amphisphaeriales</taxon>
        <taxon>Apiosporaceae</taxon>
        <taxon>Apiospora</taxon>
    </lineage>
</organism>
<evidence type="ECO:0000313" key="2">
    <source>
        <dbReference type="EMBL" id="KAK8101982.1"/>
    </source>
</evidence>
<feature type="signal peptide" evidence="1">
    <location>
        <begin position="1"/>
        <end position="16"/>
    </location>
</feature>
<reference evidence="2 3" key="1">
    <citation type="submission" date="2023-01" db="EMBL/GenBank/DDBJ databases">
        <title>Analysis of 21 Apiospora genomes using comparative genomics revels a genus with tremendous synthesis potential of carbohydrate active enzymes and secondary metabolites.</title>
        <authorList>
            <person name="Sorensen T."/>
        </authorList>
    </citation>
    <scope>NUCLEOTIDE SEQUENCE [LARGE SCALE GENOMIC DNA]</scope>
    <source>
        <strain evidence="2 3">CBS 117206</strain>
    </source>
</reference>
<feature type="chain" id="PRO_5044001860" evidence="1">
    <location>
        <begin position="17"/>
        <end position="159"/>
    </location>
</feature>
<dbReference type="EMBL" id="JAQQWP010000009">
    <property type="protein sequence ID" value="KAK8101982.1"/>
    <property type="molecule type" value="Genomic_DNA"/>
</dbReference>
<keyword evidence="1" id="KW-0732">Signal</keyword>
<dbReference type="Proteomes" id="UP001392437">
    <property type="component" value="Unassembled WGS sequence"/>
</dbReference>
<evidence type="ECO:0000256" key="1">
    <source>
        <dbReference type="SAM" id="SignalP"/>
    </source>
</evidence>
<name>A0AAW0QMQ9_9PEZI</name>
<accession>A0AAW0QMQ9</accession>
<comment type="caution">
    <text evidence="2">The sequence shown here is derived from an EMBL/GenBank/DDBJ whole genome shotgun (WGS) entry which is preliminary data.</text>
</comment>
<proteinExistence type="predicted"/>
<dbReference type="AlphaFoldDB" id="A0AAW0QMQ9"/>